<dbReference type="Pfam" id="PF08592">
    <property type="entry name" value="Anthrone_oxy"/>
    <property type="match status" value="1"/>
</dbReference>
<proteinExistence type="predicted"/>
<dbReference type="EMBL" id="BAABAB010000005">
    <property type="protein sequence ID" value="GAA3608050.1"/>
    <property type="molecule type" value="Genomic_DNA"/>
</dbReference>
<evidence type="ECO:0000256" key="1">
    <source>
        <dbReference type="SAM" id="Phobius"/>
    </source>
</evidence>
<evidence type="ECO:0000313" key="2">
    <source>
        <dbReference type="EMBL" id="GAA3608050.1"/>
    </source>
</evidence>
<dbReference type="RefSeq" id="WP_344801722.1">
    <property type="nucleotide sequence ID" value="NZ_BAABAB010000005.1"/>
</dbReference>
<dbReference type="Proteomes" id="UP001501490">
    <property type="component" value="Unassembled WGS sequence"/>
</dbReference>
<keyword evidence="1" id="KW-1133">Transmembrane helix</keyword>
<dbReference type="PROSITE" id="PS51257">
    <property type="entry name" value="PROKAR_LIPOPROTEIN"/>
    <property type="match status" value="1"/>
</dbReference>
<evidence type="ECO:0000313" key="3">
    <source>
        <dbReference type="Proteomes" id="UP001501490"/>
    </source>
</evidence>
<organism evidence="2 3">
    <name type="scientific">Microlunatus ginsengisoli</name>
    <dbReference type="NCBI Taxonomy" id="363863"/>
    <lineage>
        <taxon>Bacteria</taxon>
        <taxon>Bacillati</taxon>
        <taxon>Actinomycetota</taxon>
        <taxon>Actinomycetes</taxon>
        <taxon>Propionibacteriales</taxon>
        <taxon>Propionibacteriaceae</taxon>
        <taxon>Microlunatus</taxon>
    </lineage>
</organism>
<feature type="transmembrane region" description="Helical" evidence="1">
    <location>
        <begin position="7"/>
        <end position="33"/>
    </location>
</feature>
<dbReference type="InterPro" id="IPR013901">
    <property type="entry name" value="Anthrone_oxy"/>
</dbReference>
<keyword evidence="3" id="KW-1185">Reference proteome</keyword>
<feature type="transmembrane region" description="Helical" evidence="1">
    <location>
        <begin position="53"/>
        <end position="76"/>
    </location>
</feature>
<sequence length="160" mass="16719">MTVYVKVVMAALVANGLLAGVFFVFACAVSPALGRLDDRAYVESFRSINTTILNGWFLAVFLVAPAAAIVAAVLGGVFHHPSLWWVALAAVCAVLSFGITAAANVPLNDALGTALTSTDAQWHEARAAFETSWNRWNVARAITSVGALTLLAVAATRSAS</sequence>
<feature type="transmembrane region" description="Helical" evidence="1">
    <location>
        <begin position="138"/>
        <end position="156"/>
    </location>
</feature>
<feature type="transmembrane region" description="Helical" evidence="1">
    <location>
        <begin position="83"/>
        <end position="103"/>
    </location>
</feature>
<keyword evidence="1" id="KW-0812">Transmembrane</keyword>
<protein>
    <submittedName>
        <fullName evidence="2">DUF1772 domain-containing protein</fullName>
    </submittedName>
</protein>
<comment type="caution">
    <text evidence="2">The sequence shown here is derived from an EMBL/GenBank/DDBJ whole genome shotgun (WGS) entry which is preliminary data.</text>
</comment>
<gene>
    <name evidence="2" type="ORF">GCM10022236_07290</name>
</gene>
<reference evidence="3" key="1">
    <citation type="journal article" date="2019" name="Int. J. Syst. Evol. Microbiol.">
        <title>The Global Catalogue of Microorganisms (GCM) 10K type strain sequencing project: providing services to taxonomists for standard genome sequencing and annotation.</title>
        <authorList>
            <consortium name="The Broad Institute Genomics Platform"/>
            <consortium name="The Broad Institute Genome Sequencing Center for Infectious Disease"/>
            <person name="Wu L."/>
            <person name="Ma J."/>
        </authorList>
    </citation>
    <scope>NUCLEOTIDE SEQUENCE [LARGE SCALE GENOMIC DNA]</scope>
    <source>
        <strain evidence="3">JCM 16929</strain>
    </source>
</reference>
<keyword evidence="1" id="KW-0472">Membrane</keyword>
<accession>A0ABP6ZFH0</accession>
<name>A0ABP6ZFH0_9ACTN</name>